<proteinExistence type="inferred from homology"/>
<comment type="similarity">
    <text evidence="4">Belongs to the HepT RNase toxin family.</text>
</comment>
<gene>
    <name evidence="5" type="ORF">A2462_00320</name>
</gene>
<dbReference type="GO" id="GO:0004540">
    <property type="term" value="F:RNA nuclease activity"/>
    <property type="evidence" value="ECO:0007669"/>
    <property type="project" value="InterPro"/>
</dbReference>
<keyword evidence="1" id="KW-1277">Toxin-antitoxin system</keyword>
<dbReference type="Gene3D" id="1.20.120.580">
    <property type="entry name" value="bsu32300-like"/>
    <property type="match status" value="1"/>
</dbReference>
<dbReference type="InterPro" id="IPR008201">
    <property type="entry name" value="HepT-like"/>
</dbReference>
<dbReference type="Pfam" id="PF01934">
    <property type="entry name" value="HepT-like"/>
    <property type="match status" value="1"/>
</dbReference>
<protein>
    <recommendedName>
        <fullName evidence="7">DUF86 domain-containing protein</fullName>
    </recommendedName>
</protein>
<dbReference type="EMBL" id="MEUI01000050">
    <property type="protein sequence ID" value="OGC32496.1"/>
    <property type="molecule type" value="Genomic_DNA"/>
</dbReference>
<evidence type="ECO:0000313" key="6">
    <source>
        <dbReference type="Proteomes" id="UP000177309"/>
    </source>
</evidence>
<dbReference type="InterPro" id="IPR037038">
    <property type="entry name" value="HepT-like_sf"/>
</dbReference>
<accession>A0A1F4TII1</accession>
<evidence type="ECO:0000256" key="4">
    <source>
        <dbReference type="ARBA" id="ARBA00024207"/>
    </source>
</evidence>
<evidence type="ECO:0000256" key="3">
    <source>
        <dbReference type="ARBA" id="ARBA00022801"/>
    </source>
</evidence>
<keyword evidence="3" id="KW-0378">Hydrolase</keyword>
<dbReference type="Proteomes" id="UP000177309">
    <property type="component" value="Unassembled WGS sequence"/>
</dbReference>
<evidence type="ECO:0000313" key="5">
    <source>
        <dbReference type="EMBL" id="OGC32496.1"/>
    </source>
</evidence>
<reference evidence="5 6" key="1">
    <citation type="journal article" date="2016" name="Nat. Commun.">
        <title>Thousands of microbial genomes shed light on interconnected biogeochemical processes in an aquifer system.</title>
        <authorList>
            <person name="Anantharaman K."/>
            <person name="Brown C.T."/>
            <person name="Hug L.A."/>
            <person name="Sharon I."/>
            <person name="Castelle C.J."/>
            <person name="Probst A.J."/>
            <person name="Thomas B.C."/>
            <person name="Singh A."/>
            <person name="Wilkins M.J."/>
            <person name="Karaoz U."/>
            <person name="Brodie E.L."/>
            <person name="Williams K.H."/>
            <person name="Hubbard S.S."/>
            <person name="Banfield J.F."/>
        </authorList>
    </citation>
    <scope>NUCLEOTIDE SEQUENCE [LARGE SCALE GENOMIC DNA]</scope>
</reference>
<dbReference type="GO" id="GO:0016787">
    <property type="term" value="F:hydrolase activity"/>
    <property type="evidence" value="ECO:0007669"/>
    <property type="project" value="UniProtKB-KW"/>
</dbReference>
<organism evidence="5 6">
    <name type="scientific">candidate division WOR-1 bacterium RIFOXYC2_FULL_41_25</name>
    <dbReference type="NCBI Taxonomy" id="1802586"/>
    <lineage>
        <taxon>Bacteria</taxon>
        <taxon>Bacillati</taxon>
        <taxon>Saganbacteria</taxon>
    </lineage>
</organism>
<evidence type="ECO:0008006" key="7">
    <source>
        <dbReference type="Google" id="ProtNLM"/>
    </source>
</evidence>
<dbReference type="GO" id="GO:0110001">
    <property type="term" value="C:toxin-antitoxin complex"/>
    <property type="evidence" value="ECO:0007669"/>
    <property type="project" value="InterPro"/>
</dbReference>
<evidence type="ECO:0000256" key="1">
    <source>
        <dbReference type="ARBA" id="ARBA00022649"/>
    </source>
</evidence>
<comment type="caution">
    <text evidence="5">The sequence shown here is derived from an EMBL/GenBank/DDBJ whole genome shotgun (WGS) entry which is preliminary data.</text>
</comment>
<dbReference type="AlphaFoldDB" id="A0A1F4TII1"/>
<sequence length="130" mass="15194">MQIFDFAQAEIKDLTAYNDLNYKQYCDDKNLRRLVDRMIENITNAVIDLAKIIISEKNIEMPDSYAGIMEEIARVLKLSDQNKSSLVQVSKLRNILAHEYMEIKFEKIKDFIVKHQETVKLVIKKTADLL</sequence>
<keyword evidence="2" id="KW-0540">Nuclease</keyword>
<name>A0A1F4TII1_UNCSA</name>
<dbReference type="NCBIfam" id="NF047751">
    <property type="entry name" value="HepT_toxin"/>
    <property type="match status" value="1"/>
</dbReference>
<evidence type="ECO:0000256" key="2">
    <source>
        <dbReference type="ARBA" id="ARBA00022722"/>
    </source>
</evidence>